<feature type="transmembrane region" description="Helical" evidence="8">
    <location>
        <begin position="62"/>
        <end position="79"/>
    </location>
</feature>
<feature type="transmembrane region" description="Helical" evidence="8">
    <location>
        <begin position="219"/>
        <end position="236"/>
    </location>
</feature>
<comment type="subcellular location">
    <subcellularLocation>
        <location evidence="1">Cell membrane</location>
        <topology evidence="1">Multi-pass membrane protein</topology>
    </subcellularLocation>
</comment>
<protein>
    <submittedName>
        <fullName evidence="9">Glycosyltransferase 87 family protein</fullName>
    </submittedName>
</protein>
<gene>
    <name evidence="9" type="ORF">ACEZDE_03035</name>
</gene>
<keyword evidence="10" id="KW-1185">Reference proteome</keyword>
<dbReference type="InterPro" id="IPR018584">
    <property type="entry name" value="GT87"/>
</dbReference>
<reference evidence="9 10" key="1">
    <citation type="submission" date="2024-09" db="EMBL/GenBank/DDBJ databases">
        <authorList>
            <person name="Lee S.D."/>
        </authorList>
    </citation>
    <scope>NUCLEOTIDE SEQUENCE [LARGE SCALE GENOMIC DNA]</scope>
    <source>
        <strain evidence="9 10">N8-3</strain>
    </source>
</reference>
<keyword evidence="6 8" id="KW-0472">Membrane</keyword>
<evidence type="ECO:0000256" key="7">
    <source>
        <dbReference type="ARBA" id="ARBA00024033"/>
    </source>
</evidence>
<evidence type="ECO:0000256" key="3">
    <source>
        <dbReference type="ARBA" id="ARBA00022679"/>
    </source>
</evidence>
<evidence type="ECO:0000256" key="1">
    <source>
        <dbReference type="ARBA" id="ARBA00004651"/>
    </source>
</evidence>
<evidence type="ECO:0000256" key="6">
    <source>
        <dbReference type="ARBA" id="ARBA00023136"/>
    </source>
</evidence>
<dbReference type="Pfam" id="PF09594">
    <property type="entry name" value="GT87"/>
    <property type="match status" value="1"/>
</dbReference>
<name>A0ABV6VPF6_9ACTN</name>
<sequence>MVTVPFYRGWFDLYVYYGTINDWVRHSGQIYDYLLPGTPYGFTYPPFAALCMLPDALVPRGVAVGLAFALNTAASVYLLRRLVPGWPPVVAVCLFAMLEPVRDSFSLGQVNLPLLALVLTDLRPHRFSGVGIGLAAAVKLTPALFIGSLLLTRRRRAAGTATGVALAATGAGWLLAPGPSRRYWTSALWDTGRVGDPAYVSNQSLRGVLARLGDPGHPVLWPLLVLAVLAVWAHRVRRAPDQLTAFALTGAAACLVSPVTWVHHLVWLLPALVLARSAVGHVLLCSSLVWLWRFDAPGWPGVAGVVGFLGANAYVWFTLWLLLRRYRARPLTPHQTP</sequence>
<evidence type="ECO:0000256" key="8">
    <source>
        <dbReference type="SAM" id="Phobius"/>
    </source>
</evidence>
<dbReference type="RefSeq" id="WP_380531656.1">
    <property type="nucleotide sequence ID" value="NZ_JBHFAB010000002.1"/>
</dbReference>
<evidence type="ECO:0000256" key="2">
    <source>
        <dbReference type="ARBA" id="ARBA00022475"/>
    </source>
</evidence>
<keyword evidence="5 8" id="KW-1133">Transmembrane helix</keyword>
<dbReference type="EMBL" id="JBHFAB010000002">
    <property type="protein sequence ID" value="MFC1415619.1"/>
    <property type="molecule type" value="Genomic_DNA"/>
</dbReference>
<keyword evidence="2" id="KW-1003">Cell membrane</keyword>
<feature type="transmembrane region" description="Helical" evidence="8">
    <location>
        <begin position="127"/>
        <end position="151"/>
    </location>
</feature>
<organism evidence="9 10">
    <name type="scientific">Streptacidiphilus cavernicola</name>
    <dbReference type="NCBI Taxonomy" id="3342716"/>
    <lineage>
        <taxon>Bacteria</taxon>
        <taxon>Bacillati</taxon>
        <taxon>Actinomycetota</taxon>
        <taxon>Actinomycetes</taxon>
        <taxon>Kitasatosporales</taxon>
        <taxon>Streptomycetaceae</taxon>
        <taxon>Streptacidiphilus</taxon>
    </lineage>
</organism>
<evidence type="ECO:0000256" key="4">
    <source>
        <dbReference type="ARBA" id="ARBA00022692"/>
    </source>
</evidence>
<keyword evidence="4 8" id="KW-0812">Transmembrane</keyword>
<feature type="transmembrane region" description="Helical" evidence="8">
    <location>
        <begin position="299"/>
        <end position="323"/>
    </location>
</feature>
<comment type="similarity">
    <text evidence="7">Belongs to the glycosyltransferase 87 family.</text>
</comment>
<evidence type="ECO:0000256" key="5">
    <source>
        <dbReference type="ARBA" id="ARBA00022989"/>
    </source>
</evidence>
<comment type="caution">
    <text evidence="9">The sequence shown here is derived from an EMBL/GenBank/DDBJ whole genome shotgun (WGS) entry which is preliminary data.</text>
</comment>
<evidence type="ECO:0000313" key="10">
    <source>
        <dbReference type="Proteomes" id="UP001592531"/>
    </source>
</evidence>
<keyword evidence="3" id="KW-0808">Transferase</keyword>
<feature type="transmembrane region" description="Helical" evidence="8">
    <location>
        <begin position="243"/>
        <end position="261"/>
    </location>
</feature>
<accession>A0ABV6VPF6</accession>
<proteinExistence type="inferred from homology"/>
<evidence type="ECO:0000313" key="9">
    <source>
        <dbReference type="EMBL" id="MFC1415619.1"/>
    </source>
</evidence>
<feature type="transmembrane region" description="Helical" evidence="8">
    <location>
        <begin position="158"/>
        <end position="176"/>
    </location>
</feature>
<dbReference type="Proteomes" id="UP001592531">
    <property type="component" value="Unassembled WGS sequence"/>
</dbReference>